<feature type="signal peptide" evidence="1">
    <location>
        <begin position="1"/>
        <end position="18"/>
    </location>
</feature>
<feature type="chain" id="PRO_5009314146" evidence="1">
    <location>
        <begin position="19"/>
        <end position="138"/>
    </location>
</feature>
<evidence type="ECO:0000256" key="1">
    <source>
        <dbReference type="SAM" id="SignalP"/>
    </source>
</evidence>
<dbReference type="Proteomes" id="UP000095287">
    <property type="component" value="Unplaced"/>
</dbReference>
<dbReference type="WBParaSite" id="L893_g32509.t1">
    <property type="protein sequence ID" value="L893_g32509.t1"/>
    <property type="gene ID" value="L893_g32509"/>
</dbReference>
<keyword evidence="2" id="KW-1185">Reference proteome</keyword>
<organism evidence="2 3">
    <name type="scientific">Steinernema glaseri</name>
    <dbReference type="NCBI Taxonomy" id="37863"/>
    <lineage>
        <taxon>Eukaryota</taxon>
        <taxon>Metazoa</taxon>
        <taxon>Ecdysozoa</taxon>
        <taxon>Nematoda</taxon>
        <taxon>Chromadorea</taxon>
        <taxon>Rhabditida</taxon>
        <taxon>Tylenchina</taxon>
        <taxon>Panagrolaimomorpha</taxon>
        <taxon>Strongyloidoidea</taxon>
        <taxon>Steinernematidae</taxon>
        <taxon>Steinernema</taxon>
    </lineage>
</organism>
<sequence length="138" mass="16525">MSCLFALCVLLFFPYSASERHWKEWKSSCVEEVGYNHCYYSARECCNMCEAGDKWFYYRFVEGRCLLSYESVVDLAYERTYNAPTIYRWEDCCFFCGKKPGDYLLVRYRKGWHAPFGYCEKRSQIPEGAECEYNECYL</sequence>
<protein>
    <submittedName>
        <fullName evidence="3">Apple domain-containing protein</fullName>
    </submittedName>
</protein>
<keyword evidence="1" id="KW-0732">Signal</keyword>
<evidence type="ECO:0000313" key="2">
    <source>
        <dbReference type="Proteomes" id="UP000095287"/>
    </source>
</evidence>
<accession>A0A1I8A3K5</accession>
<name>A0A1I8A3K5_9BILA</name>
<dbReference type="AlphaFoldDB" id="A0A1I8A3K5"/>
<evidence type="ECO:0000313" key="3">
    <source>
        <dbReference type="WBParaSite" id="L893_g32509.t1"/>
    </source>
</evidence>
<proteinExistence type="predicted"/>
<reference evidence="3" key="1">
    <citation type="submission" date="2016-11" db="UniProtKB">
        <authorList>
            <consortium name="WormBaseParasite"/>
        </authorList>
    </citation>
    <scope>IDENTIFICATION</scope>
</reference>